<gene>
    <name evidence="2" type="ORF">GJ744_008131</name>
</gene>
<comment type="caution">
    <text evidence="2">The sequence shown here is derived from an EMBL/GenBank/DDBJ whole genome shotgun (WGS) entry which is preliminary data.</text>
</comment>
<accession>A0A8H7AHZ3</accession>
<evidence type="ECO:0000256" key="1">
    <source>
        <dbReference type="SAM" id="Phobius"/>
    </source>
</evidence>
<keyword evidence="1" id="KW-1133">Transmembrane helix</keyword>
<dbReference type="InterPro" id="IPR046536">
    <property type="entry name" value="DUF6601"/>
</dbReference>
<keyword evidence="1" id="KW-0472">Membrane</keyword>
<dbReference type="OrthoDB" id="5086500at2759"/>
<evidence type="ECO:0000313" key="2">
    <source>
        <dbReference type="EMBL" id="KAF7509408.1"/>
    </source>
</evidence>
<organism evidence="2 3">
    <name type="scientific">Endocarpon pusillum</name>
    <dbReference type="NCBI Taxonomy" id="364733"/>
    <lineage>
        <taxon>Eukaryota</taxon>
        <taxon>Fungi</taxon>
        <taxon>Dikarya</taxon>
        <taxon>Ascomycota</taxon>
        <taxon>Pezizomycotina</taxon>
        <taxon>Eurotiomycetes</taxon>
        <taxon>Chaetothyriomycetidae</taxon>
        <taxon>Verrucariales</taxon>
        <taxon>Verrucariaceae</taxon>
        <taxon>Endocarpon</taxon>
    </lineage>
</organism>
<sequence>MTVSSSSGFPPYLLSHAFWRYLEQTNQDLWRAAAGFMRTYAYLVQYEIDFQKAQSTDFQLIPGSDGVHAITFERFAEFIAPFAQLRDSEVNPRYQYGELLLTRLDFLAPLLCHKWIFHHVNVQWILILAKFFAWCLAAFVGMTTVLTAMQVELAVQNLPPEHDEWRFFLQASRWVSILVLILVVLICVVFIGVWVFLLVHDAWFAKSVI</sequence>
<reference evidence="2" key="1">
    <citation type="submission" date="2020-02" db="EMBL/GenBank/DDBJ databases">
        <authorList>
            <person name="Palmer J.M."/>
        </authorList>
    </citation>
    <scope>NUCLEOTIDE SEQUENCE</scope>
    <source>
        <strain evidence="2">EPUS1.4</strain>
        <tissue evidence="2">Thallus</tissue>
    </source>
</reference>
<dbReference type="Proteomes" id="UP000606974">
    <property type="component" value="Unassembled WGS sequence"/>
</dbReference>
<dbReference type="Pfam" id="PF20246">
    <property type="entry name" value="DUF6601"/>
    <property type="match status" value="1"/>
</dbReference>
<protein>
    <submittedName>
        <fullName evidence="2">Uncharacterized protein</fullName>
    </submittedName>
</protein>
<dbReference type="PANTHER" id="PTHR34414">
    <property type="entry name" value="HET DOMAIN-CONTAINING PROTEIN-RELATED"/>
    <property type="match status" value="1"/>
</dbReference>
<proteinExistence type="predicted"/>
<dbReference type="AlphaFoldDB" id="A0A8H7AHZ3"/>
<feature type="transmembrane region" description="Helical" evidence="1">
    <location>
        <begin position="171"/>
        <end position="199"/>
    </location>
</feature>
<evidence type="ECO:0000313" key="3">
    <source>
        <dbReference type="Proteomes" id="UP000606974"/>
    </source>
</evidence>
<keyword evidence="3" id="KW-1185">Reference proteome</keyword>
<name>A0A8H7AHZ3_9EURO</name>
<dbReference type="PANTHER" id="PTHR34414:SF1">
    <property type="entry name" value="SUBTILISIN-LIKE SERINE PROTEASE"/>
    <property type="match status" value="1"/>
</dbReference>
<dbReference type="EMBL" id="JAACFV010000042">
    <property type="protein sequence ID" value="KAF7509408.1"/>
    <property type="molecule type" value="Genomic_DNA"/>
</dbReference>
<keyword evidence="1" id="KW-0812">Transmembrane</keyword>
<feature type="transmembrane region" description="Helical" evidence="1">
    <location>
        <begin position="124"/>
        <end position="151"/>
    </location>
</feature>